<accession>A0A6A6E370</accession>
<dbReference type="OrthoDB" id="5953249at2759"/>
<sequence length="149" mass="17217">MAEPLDRSLGRQAIARILGLDESHQSSKWMSKAKIKQYWTDDIVDLRTDELGRRSWPLFADDRFEFGVSTIVDRDDLTDKFYEDICVPDQETLEGEFIYQKAVLVGHSWRDEDKFLKEEASFDIHAPDIVTGILIRSSWRMSPGSSHPP</sequence>
<evidence type="ECO:0000313" key="1">
    <source>
        <dbReference type="EMBL" id="KAF2186254.1"/>
    </source>
</evidence>
<dbReference type="Proteomes" id="UP000800200">
    <property type="component" value="Unassembled WGS sequence"/>
</dbReference>
<dbReference type="EMBL" id="ML994630">
    <property type="protein sequence ID" value="KAF2186254.1"/>
    <property type="molecule type" value="Genomic_DNA"/>
</dbReference>
<reference evidence="1" key="1">
    <citation type="journal article" date="2020" name="Stud. Mycol.">
        <title>101 Dothideomycetes genomes: a test case for predicting lifestyles and emergence of pathogens.</title>
        <authorList>
            <person name="Haridas S."/>
            <person name="Albert R."/>
            <person name="Binder M."/>
            <person name="Bloem J."/>
            <person name="Labutti K."/>
            <person name="Salamov A."/>
            <person name="Andreopoulos B."/>
            <person name="Baker S."/>
            <person name="Barry K."/>
            <person name="Bills G."/>
            <person name="Bluhm B."/>
            <person name="Cannon C."/>
            <person name="Castanera R."/>
            <person name="Culley D."/>
            <person name="Daum C."/>
            <person name="Ezra D."/>
            <person name="Gonzalez J."/>
            <person name="Henrissat B."/>
            <person name="Kuo A."/>
            <person name="Liang C."/>
            <person name="Lipzen A."/>
            <person name="Lutzoni F."/>
            <person name="Magnuson J."/>
            <person name="Mondo S."/>
            <person name="Nolan M."/>
            <person name="Ohm R."/>
            <person name="Pangilinan J."/>
            <person name="Park H.-J."/>
            <person name="Ramirez L."/>
            <person name="Alfaro M."/>
            <person name="Sun H."/>
            <person name="Tritt A."/>
            <person name="Yoshinaga Y."/>
            <person name="Zwiers L.-H."/>
            <person name="Turgeon B."/>
            <person name="Goodwin S."/>
            <person name="Spatafora J."/>
            <person name="Crous P."/>
            <person name="Grigoriev I."/>
        </authorList>
    </citation>
    <scope>NUCLEOTIDE SEQUENCE</scope>
    <source>
        <strain evidence="1">CBS 207.26</strain>
    </source>
</reference>
<gene>
    <name evidence="1" type="ORF">K469DRAFT_687246</name>
</gene>
<evidence type="ECO:0000313" key="2">
    <source>
        <dbReference type="Proteomes" id="UP000800200"/>
    </source>
</evidence>
<name>A0A6A6E370_9PEZI</name>
<keyword evidence="2" id="KW-1185">Reference proteome</keyword>
<proteinExistence type="predicted"/>
<dbReference type="AlphaFoldDB" id="A0A6A6E370"/>
<protein>
    <submittedName>
        <fullName evidence="1">Uncharacterized protein</fullName>
    </submittedName>
</protein>
<organism evidence="1 2">
    <name type="scientific">Zopfia rhizophila CBS 207.26</name>
    <dbReference type="NCBI Taxonomy" id="1314779"/>
    <lineage>
        <taxon>Eukaryota</taxon>
        <taxon>Fungi</taxon>
        <taxon>Dikarya</taxon>
        <taxon>Ascomycota</taxon>
        <taxon>Pezizomycotina</taxon>
        <taxon>Dothideomycetes</taxon>
        <taxon>Dothideomycetes incertae sedis</taxon>
        <taxon>Zopfiaceae</taxon>
        <taxon>Zopfia</taxon>
    </lineage>
</organism>